<dbReference type="Gene3D" id="1.10.443.10">
    <property type="entry name" value="Intergrase catalytic core"/>
    <property type="match status" value="1"/>
</dbReference>
<dbReference type="InterPro" id="IPR052787">
    <property type="entry name" value="MAVS"/>
</dbReference>
<dbReference type="GO" id="GO:0006310">
    <property type="term" value="P:DNA recombination"/>
    <property type="evidence" value="ECO:0007669"/>
    <property type="project" value="UniProtKB-KW"/>
</dbReference>
<dbReference type="Proteomes" id="UP000439903">
    <property type="component" value="Unassembled WGS sequence"/>
</dbReference>
<dbReference type="PROSITE" id="PS51898">
    <property type="entry name" value="TYR_RECOMBINASE"/>
    <property type="match status" value="1"/>
</dbReference>
<protein>
    <submittedName>
        <fullName evidence="3">Zinc finger MYM-type protein 2-like: PROVISIONAL</fullName>
    </submittedName>
</protein>
<dbReference type="AlphaFoldDB" id="A0A8H4EQX5"/>
<evidence type="ECO:0000259" key="2">
    <source>
        <dbReference type="PROSITE" id="PS51898"/>
    </source>
</evidence>
<evidence type="ECO:0000313" key="3">
    <source>
        <dbReference type="EMBL" id="KAF0536906.1"/>
    </source>
</evidence>
<dbReference type="GO" id="GO:0003677">
    <property type="term" value="F:DNA binding"/>
    <property type="evidence" value="ECO:0007669"/>
    <property type="project" value="InterPro"/>
</dbReference>
<dbReference type="InterPro" id="IPR013762">
    <property type="entry name" value="Integrase-like_cat_sf"/>
</dbReference>
<dbReference type="InterPro" id="IPR011010">
    <property type="entry name" value="DNA_brk_join_enz"/>
</dbReference>
<comment type="caution">
    <text evidence="3">The sequence shown here is derived from an EMBL/GenBank/DDBJ whole genome shotgun (WGS) entry which is preliminary data.</text>
</comment>
<keyword evidence="4" id="KW-1185">Reference proteome</keyword>
<evidence type="ECO:0000256" key="1">
    <source>
        <dbReference type="ARBA" id="ARBA00023172"/>
    </source>
</evidence>
<evidence type="ECO:0000313" key="4">
    <source>
        <dbReference type="Proteomes" id="UP000439903"/>
    </source>
</evidence>
<dbReference type="GO" id="GO:0015074">
    <property type="term" value="P:DNA integration"/>
    <property type="evidence" value="ECO:0007669"/>
    <property type="project" value="InterPro"/>
</dbReference>
<proteinExistence type="predicted"/>
<dbReference type="InterPro" id="IPR002104">
    <property type="entry name" value="Integrase_catalytic"/>
</dbReference>
<dbReference type="PANTHER" id="PTHR21446">
    <property type="entry name" value="DUF3504 DOMAIN-CONTAINING PROTEIN"/>
    <property type="match status" value="1"/>
</dbReference>
<sequence length="361" mass="41190">MKFREIRNYSNGIIELDNKTLSDQLEQFIVEHEEYLKYLKKPRVINLFDKHQFKSLHRTLDGRMKSLVNDGDKNRKQSNPLEIDEIKFVLNSPAVAVDNPKGLMRRVWIWLTLLCCLRGGDAKRLKASWLKELDDGGMWLELPKEKNHAGGIKDPYAESGNSLIPPDVPGNIYTPIADIQKYLSKRPNNVDDDYFFVAINTPKKVYHGDWYLTSKLGKESHDTMMHNICKDAKLDFKGRCITNHSMRSTGIHNLVELGVTLDEQMIFSQHKTIAGVSAYQHQSLKRKRNNVSLLIPVEEAEPNSHIALKDSTANYINNGFSDLLSSKFSEAKIDDELETIDNKFKAKDNKSKAAVAVQGPY</sequence>
<dbReference type="OrthoDB" id="2435441at2759"/>
<gene>
    <name evidence="3" type="ORF">F8M41_008955</name>
</gene>
<keyword evidence="1" id="KW-0233">DNA recombination</keyword>
<dbReference type="EMBL" id="WTPW01000196">
    <property type="protein sequence ID" value="KAF0536906.1"/>
    <property type="molecule type" value="Genomic_DNA"/>
</dbReference>
<dbReference type="PANTHER" id="PTHR21446:SF12">
    <property type="entry name" value="POTASSIUM CHANNEL TETRAMERIZATION DOMAIN CONTAINING 1"/>
    <property type="match status" value="1"/>
</dbReference>
<reference evidence="3 4" key="1">
    <citation type="journal article" date="2019" name="Environ. Microbiol.">
        <title>At the nexus of three kingdoms: the genome of the mycorrhizal fungus Gigaspora margarita provides insights into plant, endobacterial and fungal interactions.</title>
        <authorList>
            <person name="Venice F."/>
            <person name="Ghignone S."/>
            <person name="Salvioli di Fossalunga A."/>
            <person name="Amselem J."/>
            <person name="Novero M."/>
            <person name="Xianan X."/>
            <person name="Sedzielewska Toro K."/>
            <person name="Morin E."/>
            <person name="Lipzen A."/>
            <person name="Grigoriev I.V."/>
            <person name="Henrissat B."/>
            <person name="Martin F.M."/>
            <person name="Bonfante P."/>
        </authorList>
    </citation>
    <scope>NUCLEOTIDE SEQUENCE [LARGE SCALE GENOMIC DNA]</scope>
    <source>
        <strain evidence="3 4">BEG34</strain>
    </source>
</reference>
<dbReference type="SUPFAM" id="SSF56349">
    <property type="entry name" value="DNA breaking-rejoining enzymes"/>
    <property type="match status" value="1"/>
</dbReference>
<name>A0A8H4EQX5_GIGMA</name>
<feature type="domain" description="Tyr recombinase" evidence="2">
    <location>
        <begin position="76"/>
        <end position="292"/>
    </location>
</feature>
<accession>A0A8H4EQX5</accession>
<organism evidence="3 4">
    <name type="scientific">Gigaspora margarita</name>
    <dbReference type="NCBI Taxonomy" id="4874"/>
    <lineage>
        <taxon>Eukaryota</taxon>
        <taxon>Fungi</taxon>
        <taxon>Fungi incertae sedis</taxon>
        <taxon>Mucoromycota</taxon>
        <taxon>Glomeromycotina</taxon>
        <taxon>Glomeromycetes</taxon>
        <taxon>Diversisporales</taxon>
        <taxon>Gigasporaceae</taxon>
        <taxon>Gigaspora</taxon>
    </lineage>
</organism>